<dbReference type="Proteomes" id="UP000233748">
    <property type="component" value="Unassembled WGS sequence"/>
</dbReference>
<comment type="similarity">
    <text evidence="1">Belongs to the barstar family.</text>
</comment>
<dbReference type="Pfam" id="PF01337">
    <property type="entry name" value="Barstar"/>
    <property type="match status" value="1"/>
</dbReference>
<dbReference type="SUPFAM" id="SSF52038">
    <property type="entry name" value="Barstar-related"/>
    <property type="match status" value="1"/>
</dbReference>
<evidence type="ECO:0000313" key="4">
    <source>
        <dbReference type="EMBL" id="PKV14824.1"/>
    </source>
</evidence>
<dbReference type="InterPro" id="IPR000468">
    <property type="entry name" value="Barstar"/>
</dbReference>
<reference evidence="5 6" key="1">
    <citation type="submission" date="2017-11" db="EMBL/GenBank/DDBJ databases">
        <title>Xanthomonas prunicola sp. nov., a novel pathogen that affects nectarine (Prunus persica var. nectarine) trees.</title>
        <authorList>
            <person name="Lopez M."/>
            <person name="Lopez-Soriano P."/>
            <person name="Garita-Cambronero J."/>
            <person name="Beltran C."/>
            <person name="Taghouti G."/>
            <person name="Portier P."/>
            <person name="Cubero J."/>
            <person name="Fischer-Le Saux M."/>
            <person name="Marco-Noales E."/>
        </authorList>
    </citation>
    <scope>NUCLEOTIDE SEQUENCE [LARGE SCALE GENOMIC DNA]</scope>
    <source>
        <strain evidence="3 5">CFBP8353</strain>
        <strain evidence="4 6">CFBP8354</strain>
    </source>
</reference>
<protein>
    <recommendedName>
        <fullName evidence="2">Barstar (barnase inhibitor) domain-containing protein</fullName>
    </recommendedName>
</protein>
<accession>A0A2N3RDH5</accession>
<sequence>MRFKKLSEFNFSDFAPSYDASKVFYARIDPDIYSSDELLKSLYYILWFPGYFGFNWNALHDCLGDFGWISCRKVVLVHESLPKLPEMELKIYLEVLRDSVLNWSNKEEHEFEVFFRSVDRSEVARILGDWNLRDGGT</sequence>
<dbReference type="Proteomes" id="UP000233720">
    <property type="component" value="Unassembled WGS sequence"/>
</dbReference>
<proteinExistence type="inferred from homology"/>
<dbReference type="Gene3D" id="3.30.370.10">
    <property type="entry name" value="Barstar-like"/>
    <property type="match status" value="1"/>
</dbReference>
<dbReference type="InterPro" id="IPR035905">
    <property type="entry name" value="Barstar-like_sf"/>
</dbReference>
<gene>
    <name evidence="3" type="ORF">XpruCFBP8353_22885</name>
    <name evidence="4" type="ORF">XpruCFBP8354_22920</name>
</gene>
<dbReference type="RefSeq" id="WP_101365246.1">
    <property type="nucleotide sequence ID" value="NZ_PHKV01000042.1"/>
</dbReference>
<dbReference type="AlphaFoldDB" id="A0A2N3RDH5"/>
<keyword evidence="6" id="KW-1185">Reference proteome</keyword>
<evidence type="ECO:0000256" key="1">
    <source>
        <dbReference type="ARBA" id="ARBA00006845"/>
    </source>
</evidence>
<evidence type="ECO:0000313" key="5">
    <source>
        <dbReference type="Proteomes" id="UP000233720"/>
    </source>
</evidence>
<evidence type="ECO:0000259" key="2">
    <source>
        <dbReference type="Pfam" id="PF01337"/>
    </source>
</evidence>
<organism evidence="3 5">
    <name type="scientific">Xanthomonas prunicola</name>
    <dbReference type="NCBI Taxonomy" id="2053930"/>
    <lineage>
        <taxon>Bacteria</taxon>
        <taxon>Pseudomonadati</taxon>
        <taxon>Pseudomonadota</taxon>
        <taxon>Gammaproteobacteria</taxon>
        <taxon>Lysobacterales</taxon>
        <taxon>Lysobacteraceae</taxon>
        <taxon>Xanthomonas</taxon>
    </lineage>
</organism>
<evidence type="ECO:0000313" key="6">
    <source>
        <dbReference type="Proteomes" id="UP000233748"/>
    </source>
</evidence>
<dbReference type="EMBL" id="PHKV01000042">
    <property type="protein sequence ID" value="PKV10546.1"/>
    <property type="molecule type" value="Genomic_DNA"/>
</dbReference>
<name>A0A2N3RDH5_9XANT</name>
<dbReference type="OrthoDB" id="7575400at2"/>
<dbReference type="EMBL" id="PHKW01000039">
    <property type="protein sequence ID" value="PKV14824.1"/>
    <property type="molecule type" value="Genomic_DNA"/>
</dbReference>
<evidence type="ECO:0000313" key="3">
    <source>
        <dbReference type="EMBL" id="PKV10546.1"/>
    </source>
</evidence>
<comment type="caution">
    <text evidence="3">The sequence shown here is derived from an EMBL/GenBank/DDBJ whole genome shotgun (WGS) entry which is preliminary data.</text>
</comment>
<feature type="domain" description="Barstar (barnase inhibitor)" evidence="2">
    <location>
        <begin position="31"/>
        <end position="115"/>
    </location>
</feature>